<evidence type="ECO:0000256" key="2">
    <source>
        <dbReference type="ARBA" id="ARBA00022516"/>
    </source>
</evidence>
<keyword evidence="6" id="KW-0012">Acyltransferase</keyword>
<evidence type="ECO:0000256" key="8">
    <source>
        <dbReference type="SAM" id="Phobius"/>
    </source>
</evidence>
<dbReference type="GO" id="GO:0045723">
    <property type="term" value="P:positive regulation of fatty acid biosynthetic process"/>
    <property type="evidence" value="ECO:0007669"/>
    <property type="project" value="Ensembl"/>
</dbReference>
<dbReference type="Pfam" id="PF16076">
    <property type="entry name" value="Acyltransf_C"/>
    <property type="match status" value="1"/>
</dbReference>
<dbReference type="EMBL" id="AAPE02020020">
    <property type="status" value="NOT_ANNOTATED_CDS"/>
    <property type="molecule type" value="Genomic_DNA"/>
</dbReference>
<sequence length="428" mass="49422">AETPPQPVPPPGNPTASTANPAQPSPRLPAPSIFPCPGPLRSETSSPPQKDRTDSHVRMAVTLERAPWLGWILVKALMRFAFMVANNLVAISSYVFYVIVLQPLRVLDSKSFWYIEGIMYKWLLGMVASWGWYAGYTVMEWGDDIKAVMEDEAVMLVNHQATGDVCTLMMCLQDKGLVVAQMMWLMDHIFKYTNFGIVSLIHGDFFIRQGKSHRDQQLLLLRKHLENNYRNRDRKWIVLFPEGGFLRKRRETSQAFAKKKNLPFLTHVTLPRIGATQIILNVLVARQQNGSPAGGDVKELDSRSKGLQWIIDTTIAYPKAEPIDIQTWILGYRKPTVTHVHYRIFPIKDVPLETDELSDWLYQRFIEKEELLRHFYETGAFPPAQGHREAVSREMTLSNMWIFLIQSFAFLSGYMWYNIFQYFYHCLF</sequence>
<feature type="transmembrane region" description="Helical" evidence="8">
    <location>
        <begin position="77"/>
        <end position="100"/>
    </location>
</feature>
<reference evidence="10 11" key="1">
    <citation type="journal article" date="2011" name="Nature">
        <title>A high-resolution map of human evolutionary constraint using 29 mammals.</title>
        <authorList>
            <person name="Lindblad-Toh K."/>
            <person name="Garber M."/>
            <person name="Zuk O."/>
            <person name="Lin M.F."/>
            <person name="Parker B.J."/>
            <person name="Washietl S."/>
            <person name="Kheradpour P."/>
            <person name="Ernst J."/>
            <person name="Jordan G."/>
            <person name="Mauceli E."/>
            <person name="Ward L.D."/>
            <person name="Lowe C.B."/>
            <person name="Holloway A.K."/>
            <person name="Clamp M."/>
            <person name="Gnerre S."/>
            <person name="Alfoldi J."/>
            <person name="Beal K."/>
            <person name="Chang J."/>
            <person name="Clawson H."/>
            <person name="Cuff J."/>
            <person name="Di Palma F."/>
            <person name="Fitzgerald S."/>
            <person name="Flicek P."/>
            <person name="Guttman M."/>
            <person name="Hubisz M.J."/>
            <person name="Jaffe D.B."/>
            <person name="Jungreis I."/>
            <person name="Kent W.J."/>
            <person name="Kostka D."/>
            <person name="Lara M."/>
            <person name="Martins A.L."/>
            <person name="Massingham T."/>
            <person name="Moltke I."/>
            <person name="Raney B.J."/>
            <person name="Rasmussen M.D."/>
            <person name="Robinson J."/>
            <person name="Stark A."/>
            <person name="Vilella A.J."/>
            <person name="Wen J."/>
            <person name="Xie X."/>
            <person name="Zody M.C."/>
            <person name="Baldwin J."/>
            <person name="Bloom T."/>
            <person name="Chin C.W."/>
            <person name="Heiman D."/>
            <person name="Nicol R."/>
            <person name="Nusbaum C."/>
            <person name="Young S."/>
            <person name="Wilkinson J."/>
            <person name="Worley K.C."/>
            <person name="Kovar C.L."/>
            <person name="Muzny D.M."/>
            <person name="Gibbs R.A."/>
            <person name="Cree A."/>
            <person name="Dihn H.H."/>
            <person name="Fowler G."/>
            <person name="Jhangiani S."/>
            <person name="Joshi V."/>
            <person name="Lee S."/>
            <person name="Lewis L.R."/>
            <person name="Nazareth L.V."/>
            <person name="Okwuonu G."/>
            <person name="Santibanez J."/>
            <person name="Warren W.C."/>
            <person name="Mardis E.R."/>
            <person name="Weinstock G.M."/>
            <person name="Wilson R.K."/>
            <person name="Delehaunty K."/>
            <person name="Dooling D."/>
            <person name="Fronik C."/>
            <person name="Fulton L."/>
            <person name="Fulton B."/>
            <person name="Graves T."/>
            <person name="Minx P."/>
            <person name="Sodergren E."/>
            <person name="Birney E."/>
            <person name="Margulies E.H."/>
            <person name="Herrero J."/>
            <person name="Green E.D."/>
            <person name="Haussler D."/>
            <person name="Siepel A."/>
            <person name="Goldman N."/>
            <person name="Pollard K.S."/>
            <person name="Pedersen J.S."/>
            <person name="Lander E.S."/>
            <person name="Kellis M."/>
        </authorList>
    </citation>
    <scope>NUCLEOTIDE SEQUENCE [LARGE SCALE GENOMIC DNA]</scope>
</reference>
<dbReference type="OMA" id="EMGDDIT"/>
<keyword evidence="2" id="KW-0444">Lipid biosynthesis</keyword>
<dbReference type="GO" id="GO:0019432">
    <property type="term" value="P:triglyceride biosynthetic process"/>
    <property type="evidence" value="ECO:0007669"/>
    <property type="project" value="Ensembl"/>
</dbReference>
<feature type="transmembrane region" description="Helical" evidence="8">
    <location>
        <begin position="401"/>
        <end position="424"/>
    </location>
</feature>
<dbReference type="FunCoup" id="G1PHX7">
    <property type="interactions" value="290"/>
</dbReference>
<dbReference type="GO" id="GO:0047190">
    <property type="term" value="F:2-acylglycerophosphocholine O-acyltransferase activity"/>
    <property type="evidence" value="ECO:0007669"/>
    <property type="project" value="Ensembl"/>
</dbReference>
<dbReference type="EMBL" id="AAPE02020019">
    <property type="status" value="NOT_ANNOTATED_CDS"/>
    <property type="molecule type" value="Genomic_DNA"/>
</dbReference>
<evidence type="ECO:0000256" key="5">
    <source>
        <dbReference type="ARBA" id="ARBA00023264"/>
    </source>
</evidence>
<evidence type="ECO:0000256" key="6">
    <source>
        <dbReference type="ARBA" id="ARBA00023315"/>
    </source>
</evidence>
<dbReference type="EMBL" id="AAPE02020021">
    <property type="status" value="NOT_ANNOTATED_CDS"/>
    <property type="molecule type" value="Genomic_DNA"/>
</dbReference>
<keyword evidence="8" id="KW-1133">Transmembrane helix</keyword>
<comment type="similarity">
    <text evidence="1">Belongs to the 1-acyl-sn-glycerol-3-phosphate acyltransferase family.</text>
</comment>
<dbReference type="Proteomes" id="UP000001074">
    <property type="component" value="Unassembled WGS sequence"/>
</dbReference>
<keyword evidence="8" id="KW-0472">Membrane</keyword>
<reference evidence="10" key="2">
    <citation type="submission" date="2025-08" db="UniProtKB">
        <authorList>
            <consortium name="Ensembl"/>
        </authorList>
    </citation>
    <scope>IDENTIFICATION</scope>
</reference>
<feature type="compositionally biased region" description="Pro residues" evidence="7">
    <location>
        <begin position="23"/>
        <end position="38"/>
    </location>
</feature>
<feature type="region of interest" description="Disordered" evidence="7">
    <location>
        <begin position="1"/>
        <end position="54"/>
    </location>
</feature>
<evidence type="ECO:0000256" key="7">
    <source>
        <dbReference type="SAM" id="MobiDB-lite"/>
    </source>
</evidence>
<dbReference type="eggNOG" id="KOG1505">
    <property type="taxonomic scope" value="Eukaryota"/>
</dbReference>
<dbReference type="STRING" id="59463.ENSMLUP00000010289"/>
<feature type="transmembrane region" description="Helical" evidence="8">
    <location>
        <begin position="112"/>
        <end position="133"/>
    </location>
</feature>
<feature type="domain" description="Phospholipid/glycerol acyltransferase" evidence="9">
    <location>
        <begin position="153"/>
        <end position="269"/>
    </location>
</feature>
<dbReference type="GO" id="GO:0005789">
    <property type="term" value="C:endoplasmic reticulum membrane"/>
    <property type="evidence" value="ECO:0007669"/>
    <property type="project" value="Ensembl"/>
</dbReference>
<dbReference type="GeneTree" id="ENSGT00950000182836"/>
<evidence type="ECO:0000259" key="9">
    <source>
        <dbReference type="SMART" id="SM00563"/>
    </source>
</evidence>
<dbReference type="GO" id="GO:0071618">
    <property type="term" value="F:lysophosphatidylethanolamine acyltransferase activity"/>
    <property type="evidence" value="ECO:0007669"/>
    <property type="project" value="Ensembl"/>
</dbReference>
<keyword evidence="4" id="KW-0443">Lipid metabolism</keyword>
<dbReference type="SMART" id="SM00563">
    <property type="entry name" value="PlsC"/>
    <property type="match status" value="1"/>
</dbReference>
<dbReference type="InParanoid" id="G1PHX7"/>
<feature type="transmembrane region" description="Helical" evidence="8">
    <location>
        <begin position="189"/>
        <end position="207"/>
    </location>
</feature>
<accession>G1PHX7</accession>
<proteinExistence type="inferred from homology"/>
<dbReference type="GO" id="GO:0036152">
    <property type="term" value="P:phosphatidylethanolamine acyl-chain remodeling"/>
    <property type="evidence" value="ECO:0007669"/>
    <property type="project" value="Ensembl"/>
</dbReference>
<keyword evidence="5" id="KW-1208">Phospholipid metabolism</keyword>
<organism evidence="10 11">
    <name type="scientific">Myotis lucifugus</name>
    <name type="common">Little brown bat</name>
    <dbReference type="NCBI Taxonomy" id="59463"/>
    <lineage>
        <taxon>Eukaryota</taxon>
        <taxon>Metazoa</taxon>
        <taxon>Chordata</taxon>
        <taxon>Craniata</taxon>
        <taxon>Vertebrata</taxon>
        <taxon>Euteleostomi</taxon>
        <taxon>Mammalia</taxon>
        <taxon>Eutheria</taxon>
        <taxon>Laurasiatheria</taxon>
        <taxon>Chiroptera</taxon>
        <taxon>Yangochiroptera</taxon>
        <taxon>Vespertilionidae</taxon>
        <taxon>Myotis</taxon>
    </lineage>
</organism>
<gene>
    <name evidence="10" type="primary">LPGAT1</name>
</gene>
<dbReference type="Ensembl" id="ENSMLUT00000011294.2">
    <property type="protein sequence ID" value="ENSMLUP00000010289.2"/>
    <property type="gene ID" value="ENSMLUG00000011302.2"/>
</dbReference>
<feature type="compositionally biased region" description="Pro residues" evidence="7">
    <location>
        <begin position="1"/>
        <end position="13"/>
    </location>
</feature>
<keyword evidence="8" id="KW-0812">Transmembrane</keyword>
<dbReference type="GO" id="GO:0036149">
    <property type="term" value="P:phosphatidylinositol acyl-chain remodeling"/>
    <property type="evidence" value="ECO:0007669"/>
    <property type="project" value="TreeGrafter"/>
</dbReference>
<dbReference type="InterPro" id="IPR032098">
    <property type="entry name" value="Acyltransf_C"/>
</dbReference>
<evidence type="ECO:0000313" key="10">
    <source>
        <dbReference type="Ensembl" id="ENSMLUP00000010289.2"/>
    </source>
</evidence>
<dbReference type="PANTHER" id="PTHR10983">
    <property type="entry name" value="1-ACYLGLYCEROL-3-PHOSPHATE ACYLTRANSFERASE-RELATED"/>
    <property type="match status" value="1"/>
</dbReference>
<name>G1PHX7_MYOLU</name>
<reference evidence="10" key="3">
    <citation type="submission" date="2025-09" db="UniProtKB">
        <authorList>
            <consortium name="Ensembl"/>
        </authorList>
    </citation>
    <scope>IDENTIFICATION</scope>
</reference>
<dbReference type="GO" id="GO:0008654">
    <property type="term" value="P:phospholipid biosynthetic process"/>
    <property type="evidence" value="ECO:0007669"/>
    <property type="project" value="UniProtKB-KW"/>
</dbReference>
<evidence type="ECO:0000256" key="3">
    <source>
        <dbReference type="ARBA" id="ARBA00022679"/>
    </source>
</evidence>
<dbReference type="AlphaFoldDB" id="G1PHX7"/>
<keyword evidence="4" id="KW-0594">Phospholipid biosynthesis</keyword>
<dbReference type="HOGENOM" id="CLU_046804_2_0_1"/>
<protein>
    <submittedName>
        <fullName evidence="10">Lysophosphatidylglycerol acyltransferase 1</fullName>
    </submittedName>
</protein>
<dbReference type="InterPro" id="IPR002123">
    <property type="entry name" value="Plipid/glycerol_acylTrfase"/>
</dbReference>
<dbReference type="SUPFAM" id="SSF69593">
    <property type="entry name" value="Glycerol-3-phosphate (1)-acyltransferase"/>
    <property type="match status" value="1"/>
</dbReference>
<evidence type="ECO:0000256" key="1">
    <source>
        <dbReference type="ARBA" id="ARBA00008655"/>
    </source>
</evidence>
<dbReference type="CDD" id="cd07990">
    <property type="entry name" value="LPLAT_LCLAT1-like"/>
    <property type="match status" value="1"/>
</dbReference>
<evidence type="ECO:0000313" key="11">
    <source>
        <dbReference type="Proteomes" id="UP000001074"/>
    </source>
</evidence>
<keyword evidence="11" id="KW-1185">Reference proteome</keyword>
<evidence type="ECO:0000256" key="4">
    <source>
        <dbReference type="ARBA" id="ARBA00023209"/>
    </source>
</evidence>
<dbReference type="Pfam" id="PF01553">
    <property type="entry name" value="Acyltransferase"/>
    <property type="match status" value="1"/>
</dbReference>
<dbReference type="PANTHER" id="PTHR10983:SF2">
    <property type="entry name" value="ACYL-COA:LYSOPHOSPHATIDYLGLYCEROL ACYLTRANSFERASE 1"/>
    <property type="match status" value="1"/>
</dbReference>
<dbReference type="GO" id="GO:0003846">
    <property type="term" value="F:2-acylglycerol O-acyltransferase activity"/>
    <property type="evidence" value="ECO:0007669"/>
    <property type="project" value="Ensembl"/>
</dbReference>
<keyword evidence="3" id="KW-0808">Transferase</keyword>